<dbReference type="EMBL" id="FMSH01000038">
    <property type="protein sequence ID" value="SCU73752.1"/>
    <property type="molecule type" value="Genomic_DNA"/>
</dbReference>
<organism evidence="2">
    <name type="scientific">Cupriavidus necator</name>
    <name type="common">Alcaligenes eutrophus</name>
    <name type="synonym">Ralstonia eutropha</name>
    <dbReference type="NCBI Taxonomy" id="106590"/>
    <lineage>
        <taxon>Bacteria</taxon>
        <taxon>Pseudomonadati</taxon>
        <taxon>Pseudomonadota</taxon>
        <taxon>Betaproteobacteria</taxon>
        <taxon>Burkholderiales</taxon>
        <taxon>Burkholderiaceae</taxon>
        <taxon>Cupriavidus</taxon>
    </lineage>
</organism>
<proteinExistence type="predicted"/>
<protein>
    <submittedName>
        <fullName evidence="2">Uncharacterized protein</fullName>
    </submittedName>
</protein>
<evidence type="ECO:0000313" key="2">
    <source>
        <dbReference type="EMBL" id="SCU73752.1"/>
    </source>
</evidence>
<evidence type="ECO:0000256" key="1">
    <source>
        <dbReference type="SAM" id="MobiDB-lite"/>
    </source>
</evidence>
<feature type="region of interest" description="Disordered" evidence="1">
    <location>
        <begin position="1"/>
        <end position="34"/>
    </location>
</feature>
<reference evidence="2" key="1">
    <citation type="submission" date="2016-09" db="EMBL/GenBank/DDBJ databases">
        <authorList>
            <person name="Capua I."/>
            <person name="De Benedictis P."/>
            <person name="Joannis T."/>
            <person name="Lombin L.H."/>
            <person name="Cattoli G."/>
        </authorList>
    </citation>
    <scope>NUCLEOTIDE SEQUENCE</scope>
    <source>
        <strain evidence="2">B9</strain>
    </source>
</reference>
<dbReference type="AlphaFoldDB" id="A0A1K0I9D7"/>
<name>A0A1K0I9D7_CUPNE</name>
<accession>A0A1K0I9D7</accession>
<sequence>MPATCPRRGDGGRSGACLPEREAGNRPGKQKRRREAPFCMQLEAEVGIEPAYTALQAAA</sequence>
<gene>
    <name evidence="2" type="ORF">CNECB9_1320021</name>
</gene>